<dbReference type="InterPro" id="IPR027417">
    <property type="entry name" value="P-loop_NTPase"/>
</dbReference>
<comment type="caution">
    <text evidence="2">The sequence shown here is derived from an EMBL/GenBank/DDBJ whole genome shotgun (WGS) entry which is preliminary data.</text>
</comment>
<dbReference type="Proteomes" id="UP000681722">
    <property type="component" value="Unassembled WGS sequence"/>
</dbReference>
<dbReference type="Proteomes" id="UP000677228">
    <property type="component" value="Unassembled WGS sequence"/>
</dbReference>
<proteinExistence type="predicted"/>
<keyword evidence="5" id="KW-1185">Reference proteome</keyword>
<evidence type="ECO:0000313" key="5">
    <source>
        <dbReference type="Proteomes" id="UP000663829"/>
    </source>
</evidence>
<accession>A0A815JIW8</accession>
<dbReference type="Gene3D" id="3.40.50.300">
    <property type="entry name" value="P-loop containing nucleotide triphosphate hydrolases"/>
    <property type="match status" value="1"/>
</dbReference>
<dbReference type="EMBL" id="CAJNOK010014331">
    <property type="protein sequence ID" value="CAF1202522.1"/>
    <property type="molecule type" value="Genomic_DNA"/>
</dbReference>
<dbReference type="EMBL" id="CAJOBC010081944">
    <property type="protein sequence ID" value="CAF4278063.1"/>
    <property type="molecule type" value="Genomic_DNA"/>
</dbReference>
<dbReference type="SUPFAM" id="SSF52540">
    <property type="entry name" value="P-loop containing nucleoside triphosphate hydrolases"/>
    <property type="match status" value="1"/>
</dbReference>
<dbReference type="AlphaFoldDB" id="A0A815JIW8"/>
<dbReference type="EMBL" id="CAJNOQ010016542">
    <property type="protein sequence ID" value="CAF1382886.1"/>
    <property type="molecule type" value="Genomic_DNA"/>
</dbReference>
<dbReference type="OrthoDB" id="10414223at2759"/>
<name>A0A815JIW8_9BILA</name>
<evidence type="ECO:0000313" key="2">
    <source>
        <dbReference type="EMBL" id="CAF1382886.1"/>
    </source>
</evidence>
<dbReference type="EMBL" id="CAJOBA010035869">
    <property type="protein sequence ID" value="CAF4012439.1"/>
    <property type="molecule type" value="Genomic_DNA"/>
</dbReference>
<protein>
    <submittedName>
        <fullName evidence="2">Uncharacterized protein</fullName>
    </submittedName>
</protein>
<evidence type="ECO:0000313" key="4">
    <source>
        <dbReference type="EMBL" id="CAF4278063.1"/>
    </source>
</evidence>
<sequence>MTQCTMALPNAQDEYLWKKLTSNEVRSINCSVFVAASPRGVKLPDQISPEAAVLLAKLKGRIYAIALRGKSQAGKSTTLNRVAKMSDCHINTLLPVAKQFGSTTTHGIWIMIVEFKNDDALLLFDMQGTDRGADEITYKLIAYTDHICTKVVNVFRMPQEGFSNEYIDALYCLATARESVKNLAPTSDKVLLWTNCVLPKQSPFDEKSCETPEVYQAEVLKSVEGERKIQARKAIKYTEQTPIVTSSKPSDKILSKISELENDNSFIQNDIVPVLKRILHNVRPVTISSHDIKGGNDYVQYLSNVYSNILKSDINLPFCILPMVRNIATSVSKIQAEWMKNQIEQLLPVYSQDPNWISNILIIELNGLKSKCIEAFKRKLSDFPDSAWKDQLDDLDCSIQVSIKKVIDKYRKDVLDHFLKINLPRLSHVCTLGLRIDELKSQLIMNMKEIDKEIVKIPLLNESITDLDRRFVTQALEMHIHDLCRIQENNERDWTDRERKFKEKIYSTDHSGVDEIIKLLIGEHMHYSEQQFTKFGIIPQPFFNLDIKTDELKKNNKDQSKIFPQKYREECIEGFKAKIGSIFSTNATTPEKYGFLLIDIEYCLKRYYEKLPWPLNDETIGQVESDLQGLCTQALDNIYTPEVIEQLKRDRVAQMEALSKLKLAENESLLWVHCVGCKRIFAGRTVGCANVTCSQFQVSDTMNTDHGCSLTFQWKKAQPVKFDQLPKDIWLLDIEGANRGDVFRKKIRELQRKIILGAANLPKLKHKRTHSR</sequence>
<organism evidence="2 5">
    <name type="scientific">Didymodactylos carnosus</name>
    <dbReference type="NCBI Taxonomy" id="1234261"/>
    <lineage>
        <taxon>Eukaryota</taxon>
        <taxon>Metazoa</taxon>
        <taxon>Spiralia</taxon>
        <taxon>Gnathifera</taxon>
        <taxon>Rotifera</taxon>
        <taxon>Eurotatoria</taxon>
        <taxon>Bdelloidea</taxon>
        <taxon>Philodinida</taxon>
        <taxon>Philodinidae</taxon>
        <taxon>Didymodactylos</taxon>
    </lineage>
</organism>
<dbReference type="Proteomes" id="UP000663829">
    <property type="component" value="Unassembled WGS sequence"/>
</dbReference>
<dbReference type="Proteomes" id="UP000682733">
    <property type="component" value="Unassembled WGS sequence"/>
</dbReference>
<evidence type="ECO:0000313" key="3">
    <source>
        <dbReference type="EMBL" id="CAF4012439.1"/>
    </source>
</evidence>
<reference evidence="2" key="1">
    <citation type="submission" date="2021-02" db="EMBL/GenBank/DDBJ databases">
        <authorList>
            <person name="Nowell W R."/>
        </authorList>
    </citation>
    <scope>NUCLEOTIDE SEQUENCE</scope>
</reference>
<evidence type="ECO:0000313" key="1">
    <source>
        <dbReference type="EMBL" id="CAF1202522.1"/>
    </source>
</evidence>
<gene>
    <name evidence="2" type="ORF">GPM918_LOCUS32414</name>
    <name evidence="1" type="ORF">OVA965_LOCUS24056</name>
    <name evidence="4" type="ORF">SRO942_LOCUS33084</name>
    <name evidence="3" type="ORF">TMI583_LOCUS24784</name>
</gene>